<protein>
    <recommendedName>
        <fullName evidence="4">Calmodulin binding protein</fullName>
    </recommendedName>
</protein>
<dbReference type="OrthoDB" id="667051at2759"/>
<dbReference type="InterPro" id="IPR012442">
    <property type="entry name" value="DUF1645_plant"/>
</dbReference>
<dbReference type="Proteomes" id="UP000008311">
    <property type="component" value="Unassembled WGS sequence"/>
</dbReference>
<dbReference type="EMBL" id="EQ973772">
    <property type="protein sequence ID" value="EEF52456.1"/>
    <property type="molecule type" value="Genomic_DNA"/>
</dbReference>
<gene>
    <name evidence="2" type="ORF">RCOM_1591870</name>
</gene>
<sequence length="339" mass="37927">MLKLEVAIPAPGMDFDFNDARPMPFLSAPSTPKRFGDYSLSVPSSPSRMAEFYRSFDDFDENTTFTWEQRPATPKSPAAGGGDDFAFDFRSELEENSLSAEELFDGGKIKPLKPPPKHEDRTPLLSPRSPIAQGKKMIREVFSPRKKKDHSDPFATERGRERGPALTSNTSRRAARSLSPYRVSEYPWEEEERKSQESTKQQSAAPPTSKTNSQLSNSSSSTNKSSSRKWRLRDFLLFRSASEGRASDKEYKYPSLFRRPEDAKNSSFRSSDSSSGSASGTRRKAQLSAHELHYKTNKAASEDMKKKTYLPYRQGILGRLAFSPATPHVFGNGVGSLGR</sequence>
<feature type="region of interest" description="Disordered" evidence="1">
    <location>
        <begin position="65"/>
        <end position="228"/>
    </location>
</feature>
<feature type="compositionally biased region" description="Low complexity" evidence="1">
    <location>
        <begin position="266"/>
        <end position="279"/>
    </location>
</feature>
<keyword evidence="3" id="KW-1185">Reference proteome</keyword>
<dbReference type="OMA" id="ISSAHEF"/>
<dbReference type="FunCoup" id="B9R7H6">
    <property type="interactions" value="35"/>
</dbReference>
<accession>B9R7H6</accession>
<feature type="compositionally biased region" description="Low complexity" evidence="1">
    <location>
        <begin position="208"/>
        <end position="225"/>
    </location>
</feature>
<dbReference type="Pfam" id="PF07816">
    <property type="entry name" value="DUF1645"/>
    <property type="match status" value="1"/>
</dbReference>
<feature type="region of interest" description="Disordered" evidence="1">
    <location>
        <begin position="244"/>
        <end position="299"/>
    </location>
</feature>
<reference evidence="3" key="1">
    <citation type="journal article" date="2010" name="Nat. Biotechnol.">
        <title>Draft genome sequence of the oilseed species Ricinus communis.</title>
        <authorList>
            <person name="Chan A.P."/>
            <person name="Crabtree J."/>
            <person name="Zhao Q."/>
            <person name="Lorenzi H."/>
            <person name="Orvis J."/>
            <person name="Puiu D."/>
            <person name="Melake-Berhan A."/>
            <person name="Jones K.M."/>
            <person name="Redman J."/>
            <person name="Chen G."/>
            <person name="Cahoon E.B."/>
            <person name="Gedil M."/>
            <person name="Stanke M."/>
            <person name="Haas B.J."/>
            <person name="Wortman J.R."/>
            <person name="Fraser-Liggett C.M."/>
            <person name="Ravel J."/>
            <person name="Rabinowicz P.D."/>
        </authorList>
    </citation>
    <scope>NUCLEOTIDE SEQUENCE [LARGE SCALE GENOMIC DNA]</scope>
    <source>
        <strain evidence="3">cv. Hale</strain>
    </source>
</reference>
<feature type="compositionally biased region" description="Basic and acidic residues" evidence="1">
    <location>
        <begin position="290"/>
        <end position="299"/>
    </location>
</feature>
<dbReference type="eggNOG" id="ENOG502QV49">
    <property type="taxonomic scope" value="Eukaryota"/>
</dbReference>
<proteinExistence type="predicted"/>
<organism evidence="2 3">
    <name type="scientific">Ricinus communis</name>
    <name type="common">Castor bean</name>
    <dbReference type="NCBI Taxonomy" id="3988"/>
    <lineage>
        <taxon>Eukaryota</taxon>
        <taxon>Viridiplantae</taxon>
        <taxon>Streptophyta</taxon>
        <taxon>Embryophyta</taxon>
        <taxon>Tracheophyta</taxon>
        <taxon>Spermatophyta</taxon>
        <taxon>Magnoliopsida</taxon>
        <taxon>eudicotyledons</taxon>
        <taxon>Gunneridae</taxon>
        <taxon>Pentapetalae</taxon>
        <taxon>rosids</taxon>
        <taxon>fabids</taxon>
        <taxon>Malpighiales</taxon>
        <taxon>Euphorbiaceae</taxon>
        <taxon>Acalyphoideae</taxon>
        <taxon>Acalypheae</taxon>
        <taxon>Ricinus</taxon>
    </lineage>
</organism>
<dbReference type="InParanoid" id="B9R7H6"/>
<name>B9R7H6_RICCO</name>
<dbReference type="PANTHER" id="PTHR33095:SF14">
    <property type="entry name" value="AR781"/>
    <property type="match status" value="1"/>
</dbReference>
<evidence type="ECO:0000313" key="3">
    <source>
        <dbReference type="Proteomes" id="UP000008311"/>
    </source>
</evidence>
<dbReference type="STRING" id="3988.B9R7H6"/>
<evidence type="ECO:0008006" key="4">
    <source>
        <dbReference type="Google" id="ProtNLM"/>
    </source>
</evidence>
<dbReference type="AlphaFoldDB" id="B9R7H6"/>
<dbReference type="KEGG" id="rcu:8260868"/>
<evidence type="ECO:0000256" key="1">
    <source>
        <dbReference type="SAM" id="MobiDB-lite"/>
    </source>
</evidence>
<feature type="compositionally biased region" description="Basic and acidic residues" evidence="1">
    <location>
        <begin position="137"/>
        <end position="163"/>
    </location>
</feature>
<feature type="compositionally biased region" description="Basic and acidic residues" evidence="1">
    <location>
        <begin position="245"/>
        <end position="264"/>
    </location>
</feature>
<evidence type="ECO:0000313" key="2">
    <source>
        <dbReference type="EMBL" id="EEF52456.1"/>
    </source>
</evidence>
<dbReference type="PANTHER" id="PTHR33095">
    <property type="entry name" value="OS07G0619500 PROTEIN"/>
    <property type="match status" value="1"/>
</dbReference>